<evidence type="ECO:0000256" key="1">
    <source>
        <dbReference type="SAM" id="Phobius"/>
    </source>
</evidence>
<dbReference type="AlphaFoldDB" id="A0A154VYX2"/>
<dbReference type="EMBL" id="LPXN01000121">
    <property type="protein sequence ID" value="KZD06455.1"/>
    <property type="molecule type" value="Genomic_DNA"/>
</dbReference>
<gene>
    <name evidence="2" type="ORF">AUP43_10720</name>
</gene>
<evidence type="ECO:0000313" key="2">
    <source>
        <dbReference type="EMBL" id="KZD06455.1"/>
    </source>
</evidence>
<feature type="transmembrane region" description="Helical" evidence="1">
    <location>
        <begin position="6"/>
        <end position="22"/>
    </location>
</feature>
<comment type="caution">
    <text evidence="2">The sequence shown here is derived from an EMBL/GenBank/DDBJ whole genome shotgun (WGS) entry which is preliminary data.</text>
</comment>
<keyword evidence="1" id="KW-1133">Transmembrane helix</keyword>
<keyword evidence="1" id="KW-0812">Transmembrane</keyword>
<dbReference type="STRING" id="580166.AUP43_10720"/>
<dbReference type="Proteomes" id="UP000076400">
    <property type="component" value="Unassembled WGS sequence"/>
</dbReference>
<feature type="transmembrane region" description="Helical" evidence="1">
    <location>
        <begin position="34"/>
        <end position="60"/>
    </location>
</feature>
<keyword evidence="3" id="KW-1185">Reference proteome</keyword>
<feature type="transmembrane region" description="Helical" evidence="1">
    <location>
        <begin position="72"/>
        <end position="90"/>
    </location>
</feature>
<accession>A0A154VYX2</accession>
<dbReference type="RefSeq" id="WP_067557441.1">
    <property type="nucleotide sequence ID" value="NZ_LPXN01000121.1"/>
</dbReference>
<organism evidence="2 3">
    <name type="scientific">Oceanibaculum pacificum</name>
    <dbReference type="NCBI Taxonomy" id="580166"/>
    <lineage>
        <taxon>Bacteria</taxon>
        <taxon>Pseudomonadati</taxon>
        <taxon>Pseudomonadota</taxon>
        <taxon>Alphaproteobacteria</taxon>
        <taxon>Rhodospirillales</taxon>
        <taxon>Oceanibaculaceae</taxon>
        <taxon>Oceanibaculum</taxon>
    </lineage>
</organism>
<reference evidence="2 3" key="1">
    <citation type="submission" date="2015-12" db="EMBL/GenBank/DDBJ databases">
        <title>Genome sequence of Oceanibaculum pacificum MCCC 1A02656.</title>
        <authorList>
            <person name="Lu L."/>
            <person name="Lai Q."/>
            <person name="Shao Z."/>
            <person name="Qian P."/>
        </authorList>
    </citation>
    <scope>NUCLEOTIDE SEQUENCE [LARGE SCALE GENOMIC DNA]</scope>
    <source>
        <strain evidence="2 3">MCCC 1A02656</strain>
    </source>
</reference>
<name>A0A154VYX2_9PROT</name>
<keyword evidence="1" id="KW-0472">Membrane</keyword>
<evidence type="ECO:0000313" key="3">
    <source>
        <dbReference type="Proteomes" id="UP000076400"/>
    </source>
</evidence>
<protein>
    <submittedName>
        <fullName evidence="2">Uncharacterized protein</fullName>
    </submittedName>
</protein>
<sequence length="108" mass="11554">MIVASLLFAASVMFVAVMLRFSRRPNPPGWVNSWLITDIATALAIGAFALSVGFTIEFLVNFSDHPNRIVELGIGVLAVVAVVIGWRWCLGQLGHDKAAHPGGQPVAD</sequence>
<proteinExistence type="predicted"/>